<gene>
    <name evidence="1" type="ORF">POM88_012648</name>
</gene>
<keyword evidence="2" id="KW-1185">Reference proteome</keyword>
<evidence type="ECO:0000313" key="2">
    <source>
        <dbReference type="Proteomes" id="UP001237642"/>
    </source>
</evidence>
<accession>A0AAD8IWU9</accession>
<dbReference type="SUPFAM" id="SSF53098">
    <property type="entry name" value="Ribonuclease H-like"/>
    <property type="match status" value="2"/>
</dbReference>
<dbReference type="AlphaFoldDB" id="A0AAD8IWU9"/>
<dbReference type="InterPro" id="IPR036397">
    <property type="entry name" value="RNaseH_sf"/>
</dbReference>
<comment type="caution">
    <text evidence="1">The sequence shown here is derived from an EMBL/GenBank/DDBJ whole genome shotgun (WGS) entry which is preliminary data.</text>
</comment>
<evidence type="ECO:0000313" key="1">
    <source>
        <dbReference type="EMBL" id="KAK1393592.1"/>
    </source>
</evidence>
<dbReference type="InterPro" id="IPR053151">
    <property type="entry name" value="RNase_H-like"/>
</dbReference>
<reference evidence="1" key="2">
    <citation type="submission" date="2023-05" db="EMBL/GenBank/DDBJ databases">
        <authorList>
            <person name="Schelkunov M.I."/>
        </authorList>
    </citation>
    <scope>NUCLEOTIDE SEQUENCE</scope>
    <source>
        <strain evidence="1">Hsosn_3</strain>
        <tissue evidence="1">Leaf</tissue>
    </source>
</reference>
<dbReference type="Proteomes" id="UP001237642">
    <property type="component" value="Unassembled WGS sequence"/>
</dbReference>
<organism evidence="1 2">
    <name type="scientific">Heracleum sosnowskyi</name>
    <dbReference type="NCBI Taxonomy" id="360622"/>
    <lineage>
        <taxon>Eukaryota</taxon>
        <taxon>Viridiplantae</taxon>
        <taxon>Streptophyta</taxon>
        <taxon>Embryophyta</taxon>
        <taxon>Tracheophyta</taxon>
        <taxon>Spermatophyta</taxon>
        <taxon>Magnoliopsida</taxon>
        <taxon>eudicotyledons</taxon>
        <taxon>Gunneridae</taxon>
        <taxon>Pentapetalae</taxon>
        <taxon>asterids</taxon>
        <taxon>campanulids</taxon>
        <taxon>Apiales</taxon>
        <taxon>Apiaceae</taxon>
        <taxon>Apioideae</taxon>
        <taxon>apioid superclade</taxon>
        <taxon>Tordylieae</taxon>
        <taxon>Tordyliinae</taxon>
        <taxon>Heracleum</taxon>
    </lineage>
</organism>
<sequence>MWRWLSWCKESRLKQCWGASLVATMWLLWLARNLRIFENKSYSEDEVIFLIKLRSLKWNAANNFVVENRRNVWDIHLKGVITHNVHLQNLQLGGHKVKLVGFSDGSLICHNGTRQTGIGGFLKDEGKMVKYIFSGPSMAIDVFHLELEAIIHLVESVNSSVWKENCCLFNSDNLEVVVEFILRVKAGLEPSFGELFEKVNSSVTKLNFHFIHISRIHNFGADEFAKKDFSLQYFQMEFPAVRWRMPTYGAMKVNMSSFYTENPLPNGNRSGIGVVIRNQMGIIERLYAGTFGFDDRRINELYAMFEGLIRACRDGYDIVELETDNVAAEWEWTNSMLHGFPHDHAYVVQQLNQRKADDNLNLVVRAVDTDSNELAMYLARHGVEKYHRMVIIEQPFGRIHEIWSRDMGLGSVEERFQVVYENDIVDGVVVNDAGDEEHGAVEEMEDA</sequence>
<proteinExistence type="predicted"/>
<reference evidence="1" key="1">
    <citation type="submission" date="2023-02" db="EMBL/GenBank/DDBJ databases">
        <title>Genome of toxic invasive species Heracleum sosnowskyi carries increased number of genes despite the absence of recent whole-genome duplications.</title>
        <authorList>
            <person name="Schelkunov M."/>
            <person name="Shtratnikova V."/>
            <person name="Makarenko M."/>
            <person name="Klepikova A."/>
            <person name="Omelchenko D."/>
            <person name="Novikova G."/>
            <person name="Obukhova E."/>
            <person name="Bogdanov V."/>
            <person name="Penin A."/>
            <person name="Logacheva M."/>
        </authorList>
    </citation>
    <scope>NUCLEOTIDE SEQUENCE</scope>
    <source>
        <strain evidence="1">Hsosn_3</strain>
        <tissue evidence="1">Leaf</tissue>
    </source>
</reference>
<evidence type="ECO:0008006" key="3">
    <source>
        <dbReference type="Google" id="ProtNLM"/>
    </source>
</evidence>
<name>A0AAD8IWU9_9APIA</name>
<dbReference type="Gene3D" id="3.30.420.10">
    <property type="entry name" value="Ribonuclease H-like superfamily/Ribonuclease H"/>
    <property type="match status" value="1"/>
</dbReference>
<dbReference type="GO" id="GO:0003676">
    <property type="term" value="F:nucleic acid binding"/>
    <property type="evidence" value="ECO:0007669"/>
    <property type="project" value="InterPro"/>
</dbReference>
<protein>
    <recommendedName>
        <fullName evidence="3">RNase H type-1 domain-containing protein</fullName>
    </recommendedName>
</protein>
<dbReference type="PANTHER" id="PTHR47723">
    <property type="entry name" value="OS05G0353850 PROTEIN"/>
    <property type="match status" value="1"/>
</dbReference>
<dbReference type="InterPro" id="IPR012337">
    <property type="entry name" value="RNaseH-like_sf"/>
</dbReference>
<dbReference type="EMBL" id="JAUIZM010000003">
    <property type="protein sequence ID" value="KAK1393592.1"/>
    <property type="molecule type" value="Genomic_DNA"/>
</dbReference>
<dbReference type="PANTHER" id="PTHR47723:SF4">
    <property type="entry name" value="PENTATRICOPEPTIDE REPEAT-CONTAINING-LIKE PROTEIN"/>
    <property type="match status" value="1"/>
</dbReference>